<organism evidence="2 3">
    <name type="scientific">Monilinia fructicola</name>
    <name type="common">Brown rot fungus</name>
    <name type="synonym">Ciboria fructicola</name>
    <dbReference type="NCBI Taxonomy" id="38448"/>
    <lineage>
        <taxon>Eukaryota</taxon>
        <taxon>Fungi</taxon>
        <taxon>Dikarya</taxon>
        <taxon>Ascomycota</taxon>
        <taxon>Pezizomycotina</taxon>
        <taxon>Leotiomycetes</taxon>
        <taxon>Helotiales</taxon>
        <taxon>Sclerotiniaceae</taxon>
        <taxon>Monilinia</taxon>
    </lineage>
</organism>
<feature type="compositionally biased region" description="Polar residues" evidence="1">
    <location>
        <begin position="24"/>
        <end position="46"/>
    </location>
</feature>
<dbReference type="EMBL" id="VICG01000006">
    <property type="protein sequence ID" value="KAA8571346.1"/>
    <property type="molecule type" value="Genomic_DNA"/>
</dbReference>
<evidence type="ECO:0000256" key="1">
    <source>
        <dbReference type="SAM" id="MobiDB-lite"/>
    </source>
</evidence>
<reference evidence="2 3" key="1">
    <citation type="submission" date="2019-06" db="EMBL/GenBank/DDBJ databases">
        <title>Genome Sequence of the Brown Rot Fungal Pathogen Monilinia fructicola.</title>
        <authorList>
            <person name="De Miccolis Angelini R.M."/>
            <person name="Landi L."/>
            <person name="Abate D."/>
            <person name="Pollastro S."/>
            <person name="Romanazzi G."/>
            <person name="Faretra F."/>
        </authorList>
    </citation>
    <scope>NUCLEOTIDE SEQUENCE [LARGE SCALE GENOMIC DNA]</scope>
    <source>
        <strain evidence="2 3">Mfrc123</strain>
    </source>
</reference>
<feature type="region of interest" description="Disordered" evidence="1">
    <location>
        <begin position="1"/>
        <end position="99"/>
    </location>
</feature>
<sequence length="1319" mass="142445">MMATEATPENFATPSKTPDHELNTIETKSQDVPSEQTLSVDGNNVTVDKDGVKQNSDFLEPINNSAEVSVSGGSDTEVTKAETSKIGDEKGGHIRSTSAVKKPVPSFKAVSVNKTFLASKASTAVTPSKLGDKGPTVSTTAPTTLTASTSSTPKPRLVAKTGSSLRDSTPRASTTANGGKAGGAPDASAVWNKNRPAPPPEPRRFTDEELKQRYGIHLATRLQSDDPGKQANWADIDDDDDDWAPESIEWTDGTKITLPHADEAPPPPPEPEPEPEPAPVVKEIKRSEPAPQPSKSPTPQAIAAPAPRLGSGKAGLILKGAPEKPTLVAKPPGPPTPVKSPWAQLPPVEKVAPVAIEVSQHSQHQPQQNRFNHRDPHGFSGMPPPPAKEIAADDFSRTWRDGNAHASRELYNSQSGRYEPVNEARRGVPRSDGQSRGPAVLQRPSHHDGPAEPSAAFQTHHTSGQQGSYARRRTSSNVSGGSGNFARRMSRGHDMPPPHDTLSARRGSLAAVSDAPSSPNFSPSGQHFPPQQHQQRGYQNQNQAWQPRAPSVVSHQSPHSTYGQLAPSPGGDIHMHGQGPPQGPPTSSAPKEDVLEEQKNIMRRTRELAIKRRQEAEAKEEAERKERIRIKLEAMGPPPEKKKVKDDLAKEETIPTSIQARKENPIPPTKVAETSNDAHTPKQDTAGENLNARHIEGNATESDLRPNGVFQQNASASAQQAIPDNRNSQAWQRNSASNYPTDRFSSWSAAPPPPQNSSSRIWGPPTNEKTIGNGTFNPELNRLPEMSRQSLSDMSHSTAHPGPIGPPGANRGNGSYQANRGRDQYNSRPPPIGPPSVNRAPQPSRSYEEEQRRAVARSVWGGVSDRISQEDAILHQQQEELERKRGLEAAGMIEDLSQPIYKDTWKQVTLNEDGTRSNTKNVSTTFIEGGSSSTSVLTENMSRGNARPELSRPQYNNNSWPSGQETNASNAHRESKFFPNNQRDVRLEEMNGYGFERSSSPSPPPPTMAGHPAYDSDFARPHVALPPPLPVVRLPPPVVVTPTPPPRPQSFAAAAAAPAVPAISQIPGLAARHGLTRAGSTSYDIRRGPTPSTQTGEWKDKIDQLFGKKSPPRTHALAVDSSSRRVFDHSSESQASATVSLPGSINDNLIEEEELLDTKPAAEECFEEQEMGSLPVVNIPQFAPENAFIPATAPPRNMPRRFLVSDTTSVDPIQFPAETSNNSSVFVILLPGQEKPKSVHSTTSRTRSNPRRGRGGSRQTSSTHPRGGRGTRDANNGPSSTPRDTQSPNPSNTSSRGRGGRGFGNNSNWNRHVTTPIHT</sequence>
<keyword evidence="3" id="KW-1185">Reference proteome</keyword>
<comment type="caution">
    <text evidence="2">The sequence shown here is derived from an EMBL/GenBank/DDBJ whole genome shotgun (WGS) entry which is preliminary data.</text>
</comment>
<feature type="region of interest" description="Disordered" evidence="1">
    <location>
        <begin position="912"/>
        <end position="983"/>
    </location>
</feature>
<feature type="compositionally biased region" description="Low complexity" evidence="1">
    <location>
        <begin position="531"/>
        <end position="546"/>
    </location>
</feature>
<feature type="compositionally biased region" description="Polar residues" evidence="1">
    <location>
        <begin position="953"/>
        <end position="970"/>
    </location>
</feature>
<gene>
    <name evidence="2" type="ORF">EYC84_000666</name>
</gene>
<feature type="compositionally biased region" description="Polar residues" evidence="1">
    <location>
        <begin position="515"/>
        <end position="525"/>
    </location>
</feature>
<feature type="compositionally biased region" description="Polar residues" evidence="1">
    <location>
        <begin position="725"/>
        <end position="744"/>
    </location>
</feature>
<feature type="compositionally biased region" description="Polar residues" evidence="1">
    <location>
        <begin position="456"/>
        <end position="468"/>
    </location>
</feature>
<name>A0A5M9JU12_MONFR</name>
<feature type="compositionally biased region" description="Polar residues" evidence="1">
    <location>
        <begin position="359"/>
        <end position="370"/>
    </location>
</feature>
<feature type="compositionally biased region" description="Low complexity" evidence="1">
    <location>
        <begin position="711"/>
        <end position="721"/>
    </location>
</feature>
<feature type="compositionally biased region" description="Basic and acidic residues" evidence="1">
    <location>
        <begin position="201"/>
        <end position="212"/>
    </location>
</feature>
<feature type="compositionally biased region" description="Low complexity" evidence="1">
    <location>
        <begin position="135"/>
        <end position="155"/>
    </location>
</feature>
<feature type="region of interest" description="Disordered" evidence="1">
    <location>
        <begin position="1232"/>
        <end position="1319"/>
    </location>
</feature>
<feature type="region of interest" description="Disordered" evidence="1">
    <location>
        <begin position="1106"/>
        <end position="1125"/>
    </location>
</feature>
<evidence type="ECO:0000313" key="2">
    <source>
        <dbReference type="EMBL" id="KAA8571346.1"/>
    </source>
</evidence>
<feature type="compositionally biased region" description="Polar residues" evidence="1">
    <location>
        <begin position="787"/>
        <end position="798"/>
    </location>
</feature>
<proteinExistence type="predicted"/>
<feature type="compositionally biased region" description="Basic and acidic residues" evidence="1">
    <location>
        <begin position="390"/>
        <end position="408"/>
    </location>
</feature>
<feature type="compositionally biased region" description="Polar residues" evidence="1">
    <location>
        <begin position="553"/>
        <end position="563"/>
    </location>
</feature>
<feature type="compositionally biased region" description="Basic and acidic residues" evidence="1">
    <location>
        <begin position="77"/>
        <end position="92"/>
    </location>
</feature>
<feature type="compositionally biased region" description="Polar residues" evidence="1">
    <location>
        <begin position="161"/>
        <end position="177"/>
    </location>
</feature>
<protein>
    <submittedName>
        <fullName evidence="2">Uncharacterized protein</fullName>
    </submittedName>
</protein>
<dbReference type="Proteomes" id="UP000322873">
    <property type="component" value="Unassembled WGS sequence"/>
</dbReference>
<evidence type="ECO:0000313" key="3">
    <source>
        <dbReference type="Proteomes" id="UP000322873"/>
    </source>
</evidence>
<accession>A0A5M9JU12</accession>
<feature type="compositionally biased region" description="Acidic residues" evidence="1">
    <location>
        <begin position="235"/>
        <end position="244"/>
    </location>
</feature>
<feature type="compositionally biased region" description="Basic and acidic residues" evidence="1">
    <location>
        <begin position="639"/>
        <end position="653"/>
    </location>
</feature>
<feature type="compositionally biased region" description="Polar residues" evidence="1">
    <location>
        <begin position="912"/>
        <end position="943"/>
    </location>
</feature>
<feature type="region of interest" description="Disordered" evidence="1">
    <location>
        <begin position="121"/>
        <end position="343"/>
    </location>
</feature>
<feature type="compositionally biased region" description="Polar residues" evidence="1">
    <location>
        <begin position="767"/>
        <end position="778"/>
    </location>
</feature>
<feature type="compositionally biased region" description="Polar residues" evidence="1">
    <location>
        <begin position="53"/>
        <end position="76"/>
    </location>
</feature>
<dbReference type="VEuPathDB" id="FungiDB:MFRU_046g00180"/>
<feature type="compositionally biased region" description="Basic and acidic residues" evidence="1">
    <location>
        <begin position="590"/>
        <end position="632"/>
    </location>
</feature>
<feature type="compositionally biased region" description="Polar residues" evidence="1">
    <location>
        <begin position="1273"/>
        <end position="1290"/>
    </location>
</feature>
<feature type="region of interest" description="Disordered" evidence="1">
    <location>
        <begin position="359"/>
        <end position="858"/>
    </location>
</feature>